<dbReference type="CDD" id="cd00464">
    <property type="entry name" value="SK"/>
    <property type="match status" value="1"/>
</dbReference>
<evidence type="ECO:0000256" key="2">
    <source>
        <dbReference type="ARBA" id="ARBA00004229"/>
    </source>
</evidence>
<dbReference type="InterPro" id="IPR000623">
    <property type="entry name" value="Shikimate_kinase/TSH1"/>
</dbReference>
<comment type="catalytic activity">
    <reaction evidence="12">
        <text>shikimate + ATP = 3-phosphoshikimate + ADP + H(+)</text>
        <dbReference type="Rhea" id="RHEA:13121"/>
        <dbReference type="ChEBI" id="CHEBI:15378"/>
        <dbReference type="ChEBI" id="CHEBI:30616"/>
        <dbReference type="ChEBI" id="CHEBI:36208"/>
        <dbReference type="ChEBI" id="CHEBI:145989"/>
        <dbReference type="ChEBI" id="CHEBI:456216"/>
        <dbReference type="EC" id="2.7.1.71"/>
    </reaction>
</comment>
<dbReference type="PRINTS" id="PR01100">
    <property type="entry name" value="SHIKIMTKNASE"/>
</dbReference>
<comment type="similarity">
    <text evidence="4">Belongs to the shikimate kinase family.</text>
</comment>
<dbReference type="PANTHER" id="PTHR21087:SF16">
    <property type="entry name" value="SHIKIMATE KINASE 1, CHLOROPLASTIC"/>
    <property type="match status" value="1"/>
</dbReference>
<evidence type="ECO:0000256" key="11">
    <source>
        <dbReference type="ARBA" id="ARBA00023141"/>
    </source>
</evidence>
<dbReference type="GO" id="GO:0009423">
    <property type="term" value="P:chorismate biosynthetic process"/>
    <property type="evidence" value="ECO:0007669"/>
    <property type="project" value="UniProtKB-UniPathway"/>
</dbReference>
<evidence type="ECO:0000256" key="12">
    <source>
        <dbReference type="ARBA" id="ARBA00048567"/>
    </source>
</evidence>
<dbReference type="GO" id="GO:0005524">
    <property type="term" value="F:ATP binding"/>
    <property type="evidence" value="ECO:0007669"/>
    <property type="project" value="UniProtKB-KW"/>
</dbReference>
<evidence type="ECO:0000256" key="7">
    <source>
        <dbReference type="ARBA" id="ARBA00022679"/>
    </source>
</evidence>
<evidence type="ECO:0000256" key="3">
    <source>
        <dbReference type="ARBA" id="ARBA00004842"/>
    </source>
</evidence>
<keyword evidence="6" id="KW-0028">Amino-acid biosynthesis</keyword>
<evidence type="ECO:0000256" key="5">
    <source>
        <dbReference type="ARBA" id="ARBA00012154"/>
    </source>
</evidence>
<dbReference type="GO" id="GO:0009073">
    <property type="term" value="P:aromatic amino acid family biosynthetic process"/>
    <property type="evidence" value="ECO:0007669"/>
    <property type="project" value="UniProtKB-KW"/>
</dbReference>
<dbReference type="GO" id="GO:0009507">
    <property type="term" value="C:chloroplast"/>
    <property type="evidence" value="ECO:0007669"/>
    <property type="project" value="UniProtKB-SubCell"/>
</dbReference>
<protein>
    <recommendedName>
        <fullName evidence="5">shikimate kinase</fullName>
        <ecNumber evidence="5">2.7.1.71</ecNumber>
    </recommendedName>
</protein>
<sequence length="429" mass="47590">MEAQAVQALQFSSTLHSNLSKPEKTWPNGSLRMFGGFKKQPFVSSKLQSAKPSTNIRRRTASLVVACSNNNVPGMMGSGKTTVGRILSRELSYSFFDRFLLNIFCIYGSSDELVKEEVDGTSVADIFKLYGEPFFRNKETEVLQKLSLMHRHVISTGGGAVLMPNNWKFMRRGISVWLDVPVEALAQRITAVGTDSRPLLHSEAGNAYMETVKRLSIIREERSEAYANANARVSLENMAAKLGQRDVSDFSPTAIAMETLEQVRFLCACQPEMETFLPVMNGMVHSKTLGRTEPNGSLRMSSGFKEQVFVSSKLRPARPSTSIRRGTAPIEVTCLHNNAPGCCKNCSYFDNLPTTEVLRRLSMMHRHIISTGGGAVVRPINCVWLDVPLKALGQRITAVGTDSRPLLHYEEGDAYTKNLWESNREGIGL</sequence>
<evidence type="ECO:0000256" key="9">
    <source>
        <dbReference type="ARBA" id="ARBA00022777"/>
    </source>
</evidence>
<dbReference type="InterPro" id="IPR027417">
    <property type="entry name" value="P-loop_NTPase"/>
</dbReference>
<dbReference type="HAMAP" id="MF_00109">
    <property type="entry name" value="Shikimate_kinase"/>
    <property type="match status" value="1"/>
</dbReference>
<dbReference type="InterPro" id="IPR031322">
    <property type="entry name" value="Shikimate/glucono_kinase"/>
</dbReference>
<dbReference type="EMBL" id="KN639690">
    <property type="protein sequence ID" value="KHN48376.1"/>
    <property type="molecule type" value="Genomic_DNA"/>
</dbReference>
<dbReference type="PROSITE" id="PS01128">
    <property type="entry name" value="SHIKIMATE_KINASE"/>
    <property type="match status" value="1"/>
</dbReference>
<proteinExistence type="inferred from homology"/>
<keyword evidence="8" id="KW-0547">Nucleotide-binding</keyword>
<keyword evidence="10" id="KW-0067">ATP-binding</keyword>
<evidence type="ECO:0000256" key="10">
    <source>
        <dbReference type="ARBA" id="ARBA00022840"/>
    </source>
</evidence>
<comment type="function">
    <text evidence="1">Catalyzes the specific phosphorylation of the 3-hydroxyl group of shikimic acid using ATP as a cosubstrate.</text>
</comment>
<dbReference type="UniPathway" id="UPA00053">
    <property type="reaction ID" value="UER00088"/>
</dbReference>
<dbReference type="GO" id="GO:0008652">
    <property type="term" value="P:amino acid biosynthetic process"/>
    <property type="evidence" value="ECO:0007669"/>
    <property type="project" value="UniProtKB-KW"/>
</dbReference>
<dbReference type="PANTHER" id="PTHR21087">
    <property type="entry name" value="SHIKIMATE KINASE"/>
    <property type="match status" value="1"/>
</dbReference>
<gene>
    <name evidence="13" type="ORF">glysoja_045441</name>
</gene>
<name>A0A0B2SP24_GLYSO</name>
<dbReference type="Proteomes" id="UP000053555">
    <property type="component" value="Unassembled WGS sequence"/>
</dbReference>
<comment type="subcellular location">
    <subcellularLocation>
        <location evidence="2">Plastid</location>
        <location evidence="2">Chloroplast</location>
    </subcellularLocation>
</comment>
<accession>A0A0B2SP24</accession>
<evidence type="ECO:0000256" key="1">
    <source>
        <dbReference type="ARBA" id="ARBA00002641"/>
    </source>
</evidence>
<dbReference type="GO" id="GO:0004765">
    <property type="term" value="F:shikimate kinase activity"/>
    <property type="evidence" value="ECO:0007669"/>
    <property type="project" value="UniProtKB-EC"/>
</dbReference>
<dbReference type="Pfam" id="PF01202">
    <property type="entry name" value="SKI"/>
    <property type="match status" value="2"/>
</dbReference>
<dbReference type="Gene3D" id="3.40.50.300">
    <property type="entry name" value="P-loop containing nucleotide triphosphate hydrolases"/>
    <property type="match status" value="2"/>
</dbReference>
<keyword evidence="11" id="KW-0057">Aromatic amino acid biosynthesis</keyword>
<keyword evidence="7 13" id="KW-0808">Transferase</keyword>
<evidence type="ECO:0000256" key="8">
    <source>
        <dbReference type="ARBA" id="ARBA00022741"/>
    </source>
</evidence>
<evidence type="ECO:0000256" key="6">
    <source>
        <dbReference type="ARBA" id="ARBA00022605"/>
    </source>
</evidence>
<dbReference type="InterPro" id="IPR023000">
    <property type="entry name" value="Shikimate_kinase_CS"/>
</dbReference>
<dbReference type="SUPFAM" id="SSF52540">
    <property type="entry name" value="P-loop containing nucleoside triphosphate hydrolases"/>
    <property type="match status" value="1"/>
</dbReference>
<keyword evidence="9 13" id="KW-0418">Kinase</keyword>
<comment type="pathway">
    <text evidence="3">Metabolic intermediate biosynthesis; chorismate biosynthesis; chorismate from D-erythrose 4-phosphate and phosphoenolpyruvate: step 5/7.</text>
</comment>
<dbReference type="EC" id="2.7.1.71" evidence="5"/>
<evidence type="ECO:0000256" key="4">
    <source>
        <dbReference type="ARBA" id="ARBA00006997"/>
    </source>
</evidence>
<reference evidence="13" key="1">
    <citation type="submission" date="2014-07" db="EMBL/GenBank/DDBJ databases">
        <title>Identification of a novel salt tolerance gene in wild soybean by whole-genome sequencing.</title>
        <authorList>
            <person name="Lam H.-M."/>
            <person name="Qi X."/>
            <person name="Li M.-W."/>
            <person name="Liu X."/>
            <person name="Xie M."/>
            <person name="Ni M."/>
            <person name="Xu X."/>
        </authorList>
    </citation>
    <scope>NUCLEOTIDE SEQUENCE [LARGE SCALE GENOMIC DNA]</scope>
    <source>
        <tissue evidence="13">Root</tissue>
    </source>
</reference>
<dbReference type="AlphaFoldDB" id="A0A0B2SP24"/>
<evidence type="ECO:0000313" key="13">
    <source>
        <dbReference type="EMBL" id="KHN48376.1"/>
    </source>
</evidence>
<dbReference type="FunFam" id="3.40.50.300:FF:001033">
    <property type="entry name" value="Shikimate kinase 2, chloroplastic"/>
    <property type="match status" value="1"/>
</dbReference>
<dbReference type="GO" id="GO:0005829">
    <property type="term" value="C:cytosol"/>
    <property type="evidence" value="ECO:0007669"/>
    <property type="project" value="TreeGrafter"/>
</dbReference>
<organism evidence="13">
    <name type="scientific">Glycine soja</name>
    <name type="common">Wild soybean</name>
    <dbReference type="NCBI Taxonomy" id="3848"/>
    <lineage>
        <taxon>Eukaryota</taxon>
        <taxon>Viridiplantae</taxon>
        <taxon>Streptophyta</taxon>
        <taxon>Embryophyta</taxon>
        <taxon>Tracheophyta</taxon>
        <taxon>Spermatophyta</taxon>
        <taxon>Magnoliopsida</taxon>
        <taxon>eudicotyledons</taxon>
        <taxon>Gunneridae</taxon>
        <taxon>Pentapetalae</taxon>
        <taxon>rosids</taxon>
        <taxon>fabids</taxon>
        <taxon>Fabales</taxon>
        <taxon>Fabaceae</taxon>
        <taxon>Papilionoideae</taxon>
        <taxon>50 kb inversion clade</taxon>
        <taxon>NPAAA clade</taxon>
        <taxon>indigoferoid/millettioid clade</taxon>
        <taxon>Phaseoleae</taxon>
        <taxon>Glycine</taxon>
        <taxon>Glycine subgen. Soja</taxon>
    </lineage>
</organism>